<feature type="transmembrane region" description="Helical" evidence="2">
    <location>
        <begin position="56"/>
        <end position="77"/>
    </location>
</feature>
<feature type="transmembrane region" description="Helical" evidence="2">
    <location>
        <begin position="97"/>
        <end position="118"/>
    </location>
</feature>
<dbReference type="WBParaSite" id="Hba_18924">
    <property type="protein sequence ID" value="Hba_18924"/>
    <property type="gene ID" value="Hba_18924"/>
</dbReference>
<evidence type="ECO:0000313" key="3">
    <source>
        <dbReference type="Proteomes" id="UP000095283"/>
    </source>
</evidence>
<feature type="transmembrane region" description="Helical" evidence="2">
    <location>
        <begin position="149"/>
        <end position="172"/>
    </location>
</feature>
<feature type="compositionally biased region" description="Polar residues" evidence="1">
    <location>
        <begin position="758"/>
        <end position="785"/>
    </location>
</feature>
<feature type="region of interest" description="Disordered" evidence="1">
    <location>
        <begin position="746"/>
        <end position="807"/>
    </location>
</feature>
<evidence type="ECO:0000256" key="2">
    <source>
        <dbReference type="SAM" id="Phobius"/>
    </source>
</evidence>
<dbReference type="Pfam" id="PF10323">
    <property type="entry name" value="7TM_GPCR_Srv"/>
    <property type="match status" value="2"/>
</dbReference>
<feature type="transmembrane region" description="Helical" evidence="2">
    <location>
        <begin position="19"/>
        <end position="44"/>
    </location>
</feature>
<reference evidence="4" key="1">
    <citation type="submission" date="2016-11" db="UniProtKB">
        <authorList>
            <consortium name="WormBaseParasite"/>
        </authorList>
    </citation>
    <scope>IDENTIFICATION</scope>
</reference>
<keyword evidence="2" id="KW-0472">Membrane</keyword>
<feature type="compositionally biased region" description="Low complexity" evidence="1">
    <location>
        <begin position="795"/>
        <end position="807"/>
    </location>
</feature>
<keyword evidence="2" id="KW-1133">Transmembrane helix</keyword>
<protein>
    <submittedName>
        <fullName evidence="4">G protein-coupled receptor</fullName>
    </submittedName>
</protein>
<accession>A0A1I7XNL5</accession>
<organism evidence="3 4">
    <name type="scientific">Heterorhabditis bacteriophora</name>
    <name type="common">Entomopathogenic nematode worm</name>
    <dbReference type="NCBI Taxonomy" id="37862"/>
    <lineage>
        <taxon>Eukaryota</taxon>
        <taxon>Metazoa</taxon>
        <taxon>Ecdysozoa</taxon>
        <taxon>Nematoda</taxon>
        <taxon>Chromadorea</taxon>
        <taxon>Rhabditida</taxon>
        <taxon>Rhabditina</taxon>
        <taxon>Rhabditomorpha</taxon>
        <taxon>Strongyloidea</taxon>
        <taxon>Heterorhabditidae</taxon>
        <taxon>Heterorhabditis</taxon>
    </lineage>
</organism>
<name>A0A1I7XNL5_HETBA</name>
<dbReference type="InterPro" id="IPR011993">
    <property type="entry name" value="PH-like_dom_sf"/>
</dbReference>
<feature type="compositionally biased region" description="Basic and acidic residues" evidence="1">
    <location>
        <begin position="746"/>
        <end position="757"/>
    </location>
</feature>
<keyword evidence="2" id="KW-0812">Transmembrane</keyword>
<sequence length="925" mass="104654">MEHTNNTLPEWFDYLELGISYTCMVFVILTLPLYVLVVTIMIYLRQHAYKGMFYRIFMIGGVIDIIALINNYLGAIFPAKGWFNEYYMSQGTTIGHIYLITAWSTRCIQGFTVTLLALNRATARSMASTSNAYLNHKIIGEKQRQENNLTIVSLVTCAIEITYYMYIIYAFAIQPYMNTRVFYLIYNMLNDIYGGISAWLIVTLSKIMQIHLKNLFRYLSFAAQKRLHVMAPSTLTLITIPNRSWINRYIVCKKPSDVNSPILMIFKSKKDRQMNNLKMSFVLQNYVGFESGFELYRSCNTLALITKEDIIIFSFMLAETLVLWETWLKAICGSSSYFFMQLQRAPTKPEFAPLLFKEVKCHLHDCRLAVVHGRPHKLMLYCDIISAEINVADNNLITIRPSMIKTNDSFTFLCARSATFKTLLTKAMNEKGLHRYLSKHQTEGDWMPEFIIPYNKPADSESQFSQTLSGLFNFFTITDSPKPFKKPNLDKEKSKSGLHFGNGVVQKQLTSLARTNSLAIYYNTTRRDARDDSMGNYVNVSRHGSPLSEREITKGAQWEILHQLVLTLNLDMKIGRRQRNLYQLLSQSLNRIYNIKIGRYAKYVEILLNLQSLTKSSSTGALQFAPAVTYYSGHISSGSMSEFDEPPPSLDFAVSEKMPTQIKENDEAPPEGLVRPKEEILIKARAGVGAILARRLASSIRGSFSKYDGERATHHYQADGPQEVPKAASPPMIEALDGIEAAVNRGQDRLKESDRRASNVSFHKQNPSSSMDSLNSEQTARSDSPPQLPQRVKNNSRSSSNSLQSDTSIHTTKLVNYCAITAAPAIPSSSSSNSVSSRVEYVLIDPVTTKAAREAACMHLSPFERSRVISSSMNGMSTLRRKSQGQSSTSDSISLGQPTRQGFFRKYRKMRRNKKTAASMSQLNV</sequence>
<dbReference type="Gene3D" id="2.30.29.30">
    <property type="entry name" value="Pleckstrin-homology domain (PH domain)/Phosphotyrosine-binding domain (PTB)"/>
    <property type="match status" value="1"/>
</dbReference>
<feature type="compositionally biased region" description="Low complexity" evidence="1">
    <location>
        <begin position="884"/>
        <end position="897"/>
    </location>
</feature>
<dbReference type="Proteomes" id="UP000095283">
    <property type="component" value="Unplaced"/>
</dbReference>
<dbReference type="PANTHER" id="PTHR31748:SF12">
    <property type="entry name" value="SERPENTINE RECEPTOR, CLASS V"/>
    <property type="match status" value="1"/>
</dbReference>
<proteinExistence type="predicted"/>
<evidence type="ECO:0000313" key="4">
    <source>
        <dbReference type="WBParaSite" id="Hba_18924"/>
    </source>
</evidence>
<evidence type="ECO:0000256" key="1">
    <source>
        <dbReference type="SAM" id="MobiDB-lite"/>
    </source>
</evidence>
<keyword evidence="3" id="KW-1185">Reference proteome</keyword>
<dbReference type="PANTHER" id="PTHR31748">
    <property type="entry name" value="SERPENTINE RECEPTOR, CLASS V"/>
    <property type="match status" value="1"/>
</dbReference>
<feature type="region of interest" description="Disordered" evidence="1">
    <location>
        <begin position="875"/>
        <end position="903"/>
    </location>
</feature>
<dbReference type="InterPro" id="IPR019426">
    <property type="entry name" value="7TM_GPCR_serpentine_rcpt_Srv"/>
</dbReference>
<dbReference type="AlphaFoldDB" id="A0A1I7XNL5"/>